<feature type="transmembrane region" description="Helical" evidence="1">
    <location>
        <begin position="202"/>
        <end position="223"/>
    </location>
</feature>
<feature type="transmembrane region" description="Helical" evidence="1">
    <location>
        <begin position="137"/>
        <end position="157"/>
    </location>
</feature>
<dbReference type="InterPro" id="IPR037185">
    <property type="entry name" value="EmrE-like"/>
</dbReference>
<feature type="transmembrane region" description="Helical" evidence="1">
    <location>
        <begin position="29"/>
        <end position="48"/>
    </location>
</feature>
<dbReference type="STRING" id="1195246.AGRI_03364"/>
<name>I9P4Y3_9ALTE</name>
<feature type="transmembrane region" description="Helical" evidence="1">
    <location>
        <begin position="235"/>
        <end position="254"/>
    </location>
</feature>
<organism evidence="2 3">
    <name type="scientific">Alishewanella agri BL06</name>
    <dbReference type="NCBI Taxonomy" id="1195246"/>
    <lineage>
        <taxon>Bacteria</taxon>
        <taxon>Pseudomonadati</taxon>
        <taxon>Pseudomonadota</taxon>
        <taxon>Gammaproteobacteria</taxon>
        <taxon>Alteromonadales</taxon>
        <taxon>Alteromonadaceae</taxon>
        <taxon>Alishewanella</taxon>
    </lineage>
</organism>
<comment type="caution">
    <text evidence="2">The sequence shown here is derived from an EMBL/GenBank/DDBJ whole genome shotgun (WGS) entry which is preliminary data.</text>
</comment>
<sequence>MGYLVGVTLLWAFSFSLIGVYLAGQVDAYFAVLTRVALALLVFLPWLLRYPIKASLALQLAALGAVQLGLMYLFYYQSFLLLSVPQVLVFTIFTPVYITLLYDVLAGRFQPRFLLAAAMAVVAAAIMRDGMPAPDYWLGFLVVQGANLCFAAGQVGYKRLMQQGGAPARLQYQQFGWFYVGALLVALPAWFILGTAQYPVNATQWAVLLWLGLVASGGGYYWWNKGASLVSSGTLAVMNNALIPAGLLVNLLIWNRSANLWSLALGSVILLASLWLCRPDRSKPIWHDRSPTYTKGNAK</sequence>
<dbReference type="RefSeq" id="WP_008983607.1">
    <property type="nucleotide sequence ID" value="NZ_AKKU01000009.1"/>
</dbReference>
<keyword evidence="1" id="KW-0812">Transmembrane</keyword>
<dbReference type="eggNOG" id="COG0697">
    <property type="taxonomic scope" value="Bacteria"/>
</dbReference>
<reference evidence="2 3" key="1">
    <citation type="journal article" date="2012" name="J. Bacteriol.">
        <title>Genome Sequence of Pectin-Degrading Alishewanella agri, Isolated from Landfill Soil.</title>
        <authorList>
            <person name="Kim J."/>
            <person name="Jung J."/>
            <person name="Sung J.S."/>
            <person name="Chun J."/>
            <person name="Park W."/>
        </authorList>
    </citation>
    <scope>NUCLEOTIDE SEQUENCE [LARGE SCALE GENOMIC DNA]</scope>
    <source>
        <strain evidence="2 3">BL06</strain>
    </source>
</reference>
<gene>
    <name evidence="2" type="ORF">AGRI_03364</name>
</gene>
<dbReference type="AlphaFoldDB" id="I9P4Y3"/>
<feature type="transmembrane region" description="Helical" evidence="1">
    <location>
        <begin position="87"/>
        <end position="106"/>
    </location>
</feature>
<feature type="transmembrane region" description="Helical" evidence="1">
    <location>
        <begin position="260"/>
        <end position="277"/>
    </location>
</feature>
<protein>
    <submittedName>
        <fullName evidence="2">Drug/metabolite transporter superfamily permease</fullName>
    </submittedName>
</protein>
<accession>I9P4Y3</accession>
<keyword evidence="1" id="KW-1133">Transmembrane helix</keyword>
<dbReference type="PATRIC" id="fig|1195246.3.peg.655"/>
<dbReference type="Proteomes" id="UP000035062">
    <property type="component" value="Unassembled WGS sequence"/>
</dbReference>
<evidence type="ECO:0000256" key="1">
    <source>
        <dbReference type="SAM" id="Phobius"/>
    </source>
</evidence>
<keyword evidence="1" id="KW-0472">Membrane</keyword>
<evidence type="ECO:0000313" key="2">
    <source>
        <dbReference type="EMBL" id="EIW89899.1"/>
    </source>
</evidence>
<feature type="transmembrane region" description="Helical" evidence="1">
    <location>
        <begin position="113"/>
        <end position="131"/>
    </location>
</feature>
<feature type="transmembrane region" description="Helical" evidence="1">
    <location>
        <begin position="55"/>
        <end position="75"/>
    </location>
</feature>
<feature type="transmembrane region" description="Helical" evidence="1">
    <location>
        <begin position="177"/>
        <end position="196"/>
    </location>
</feature>
<dbReference type="SUPFAM" id="SSF103481">
    <property type="entry name" value="Multidrug resistance efflux transporter EmrE"/>
    <property type="match status" value="1"/>
</dbReference>
<evidence type="ECO:0000313" key="3">
    <source>
        <dbReference type="Proteomes" id="UP000035062"/>
    </source>
</evidence>
<proteinExistence type="predicted"/>
<dbReference type="EMBL" id="AKKU01000009">
    <property type="protein sequence ID" value="EIW89899.1"/>
    <property type="molecule type" value="Genomic_DNA"/>
</dbReference>
<keyword evidence="3" id="KW-1185">Reference proteome</keyword>